<name>A0ACC2HA36_DALPE</name>
<keyword evidence="2" id="KW-1185">Reference proteome</keyword>
<evidence type="ECO:0000313" key="2">
    <source>
        <dbReference type="Proteomes" id="UP001157502"/>
    </source>
</evidence>
<dbReference type="Proteomes" id="UP001157502">
    <property type="component" value="Chromosome 4"/>
</dbReference>
<proteinExistence type="predicted"/>
<dbReference type="EMBL" id="CM055731">
    <property type="protein sequence ID" value="KAJ8012869.1"/>
    <property type="molecule type" value="Genomic_DNA"/>
</dbReference>
<reference evidence="1" key="1">
    <citation type="submission" date="2021-05" db="EMBL/GenBank/DDBJ databases">
        <authorList>
            <person name="Pan Q."/>
            <person name="Jouanno E."/>
            <person name="Zahm M."/>
            <person name="Klopp C."/>
            <person name="Cabau C."/>
            <person name="Louis A."/>
            <person name="Berthelot C."/>
            <person name="Parey E."/>
            <person name="Roest Crollius H."/>
            <person name="Montfort J."/>
            <person name="Robinson-Rechavi M."/>
            <person name="Bouchez O."/>
            <person name="Lampietro C."/>
            <person name="Lopez Roques C."/>
            <person name="Donnadieu C."/>
            <person name="Postlethwait J."/>
            <person name="Bobe J."/>
            <person name="Dillon D."/>
            <person name="Chandos A."/>
            <person name="von Hippel F."/>
            <person name="Guiguen Y."/>
        </authorList>
    </citation>
    <scope>NUCLEOTIDE SEQUENCE</scope>
    <source>
        <strain evidence="1">YG-Jan2019</strain>
    </source>
</reference>
<comment type="caution">
    <text evidence="1">The sequence shown here is derived from an EMBL/GenBank/DDBJ whole genome shotgun (WGS) entry which is preliminary data.</text>
</comment>
<gene>
    <name evidence="1" type="ORF">DPEC_G00047360</name>
</gene>
<evidence type="ECO:0000313" key="1">
    <source>
        <dbReference type="EMBL" id="KAJ8012869.1"/>
    </source>
</evidence>
<organism evidence="1 2">
    <name type="scientific">Dallia pectoralis</name>
    <name type="common">Alaska blackfish</name>
    <dbReference type="NCBI Taxonomy" id="75939"/>
    <lineage>
        <taxon>Eukaryota</taxon>
        <taxon>Metazoa</taxon>
        <taxon>Chordata</taxon>
        <taxon>Craniata</taxon>
        <taxon>Vertebrata</taxon>
        <taxon>Euteleostomi</taxon>
        <taxon>Actinopterygii</taxon>
        <taxon>Neopterygii</taxon>
        <taxon>Teleostei</taxon>
        <taxon>Protacanthopterygii</taxon>
        <taxon>Esociformes</taxon>
        <taxon>Umbridae</taxon>
        <taxon>Dallia</taxon>
    </lineage>
</organism>
<accession>A0ACC2HA36</accession>
<protein>
    <submittedName>
        <fullName evidence="1">Uncharacterized protein</fullName>
    </submittedName>
</protein>
<sequence length="103" mass="11904">MSKRKYRSLIFVKEATERAFPLERVVAKVYRFFDPRAVFPENAEGSVPRRVQMLRVVCWKHYSQVSNGRAPILLSCTLLYPSGTAQEPHRNRSETTLGPRHVS</sequence>